<organism evidence="2 3">
    <name type="scientific">Phytophthora nicotianae P1976</name>
    <dbReference type="NCBI Taxonomy" id="1317066"/>
    <lineage>
        <taxon>Eukaryota</taxon>
        <taxon>Sar</taxon>
        <taxon>Stramenopiles</taxon>
        <taxon>Oomycota</taxon>
        <taxon>Peronosporomycetes</taxon>
        <taxon>Peronosporales</taxon>
        <taxon>Peronosporaceae</taxon>
        <taxon>Phytophthora</taxon>
    </lineage>
</organism>
<accession>A0A080Z5D1</accession>
<feature type="non-terminal residue" evidence="2">
    <location>
        <position position="105"/>
    </location>
</feature>
<evidence type="ECO:0000256" key="1">
    <source>
        <dbReference type="SAM" id="MobiDB-lite"/>
    </source>
</evidence>
<feature type="non-terminal residue" evidence="2">
    <location>
        <position position="1"/>
    </location>
</feature>
<feature type="region of interest" description="Disordered" evidence="1">
    <location>
        <begin position="1"/>
        <end position="105"/>
    </location>
</feature>
<name>A0A080Z5D1_PHYNI</name>
<dbReference type="EMBL" id="ANJA01003716">
    <property type="protein sequence ID" value="ETO61842.1"/>
    <property type="molecule type" value="Genomic_DNA"/>
</dbReference>
<dbReference type="AlphaFoldDB" id="A0A080Z5D1"/>
<protein>
    <submittedName>
        <fullName evidence="2">Uncharacterized protein</fullName>
    </submittedName>
</protein>
<comment type="caution">
    <text evidence="2">The sequence shown here is derived from an EMBL/GenBank/DDBJ whole genome shotgun (WGS) entry which is preliminary data.</text>
</comment>
<feature type="compositionally biased region" description="Basic residues" evidence="1">
    <location>
        <begin position="24"/>
        <end position="37"/>
    </location>
</feature>
<evidence type="ECO:0000313" key="2">
    <source>
        <dbReference type="EMBL" id="ETO61842.1"/>
    </source>
</evidence>
<gene>
    <name evidence="2" type="ORF">F444_20201</name>
</gene>
<dbReference type="Proteomes" id="UP000028582">
    <property type="component" value="Unassembled WGS sequence"/>
</dbReference>
<reference evidence="2 3" key="1">
    <citation type="submission" date="2013-11" db="EMBL/GenBank/DDBJ databases">
        <title>The Genome Sequence of Phytophthora parasitica P1976.</title>
        <authorList>
            <consortium name="The Broad Institute Genomics Platform"/>
            <person name="Russ C."/>
            <person name="Tyler B."/>
            <person name="Panabieres F."/>
            <person name="Shan W."/>
            <person name="Tripathy S."/>
            <person name="Grunwald N."/>
            <person name="Machado M."/>
            <person name="Johnson C.S."/>
            <person name="Walker B."/>
            <person name="Young S."/>
            <person name="Zeng Q."/>
            <person name="Gargeya S."/>
            <person name="Fitzgerald M."/>
            <person name="Haas B."/>
            <person name="Abouelleil A."/>
            <person name="Allen A.W."/>
            <person name="Alvarado L."/>
            <person name="Arachchi H.M."/>
            <person name="Berlin A.M."/>
            <person name="Chapman S.B."/>
            <person name="Gainer-Dewar J."/>
            <person name="Goldberg J."/>
            <person name="Griggs A."/>
            <person name="Gujja S."/>
            <person name="Hansen M."/>
            <person name="Howarth C."/>
            <person name="Imamovic A."/>
            <person name="Ireland A."/>
            <person name="Larimer J."/>
            <person name="McCowan C."/>
            <person name="Murphy C."/>
            <person name="Pearson M."/>
            <person name="Poon T.W."/>
            <person name="Priest M."/>
            <person name="Roberts A."/>
            <person name="Saif S."/>
            <person name="Shea T."/>
            <person name="Sisk P."/>
            <person name="Sykes S."/>
            <person name="Wortman J."/>
            <person name="Nusbaum C."/>
            <person name="Birren B."/>
        </authorList>
    </citation>
    <scope>NUCLEOTIDE SEQUENCE [LARGE SCALE GENOMIC DNA]</scope>
    <source>
        <strain evidence="2 3">P1976</strain>
    </source>
</reference>
<sequence length="105" mass="11446">PTVGKQPPKKLAKTVGSRKFEAKKSKKKQTPSTKKTKKQEAKEATKRRRQLSSFANIWGAANAQDRDGREVEAPAQPPVEQEPHINADTEGNAGEDSPPPADMEG</sequence>
<evidence type="ECO:0000313" key="3">
    <source>
        <dbReference type="Proteomes" id="UP000028582"/>
    </source>
</evidence>
<proteinExistence type="predicted"/>